<evidence type="ECO:0000256" key="2">
    <source>
        <dbReference type="ARBA" id="ARBA00022723"/>
    </source>
</evidence>
<keyword evidence="3 7" id="KW-0560">Oxidoreductase</keyword>
<dbReference type="InterPro" id="IPR036188">
    <property type="entry name" value="FAD/NAD-bd_sf"/>
</dbReference>
<evidence type="ECO:0000256" key="3">
    <source>
        <dbReference type="ARBA" id="ARBA00023002"/>
    </source>
</evidence>
<keyword evidence="2" id="KW-0479">Metal-binding</keyword>
<dbReference type="EMBL" id="JBHULR010000001">
    <property type="protein sequence ID" value="MFD2546358.1"/>
    <property type="molecule type" value="Genomic_DNA"/>
</dbReference>
<dbReference type="InterPro" id="IPR006311">
    <property type="entry name" value="TAT_signal"/>
</dbReference>
<dbReference type="Pfam" id="PF24135">
    <property type="entry name" value="DUF7402"/>
    <property type="match status" value="1"/>
</dbReference>
<sequence length="633" mass="71567">MKNNRRDFLKALGIGSGTLLIDPVFAQHISGIEEDKNEAAEQPVFSVRHIETDYVVAGGGMAGFCSALAAARNGLKVVLIQNRSRLGGNASSEIRMHICGATALNQVWRETGILEEVMLTEAYINPQRSWEIFDYVLYDKVLSNPNITLLFDTMLYDVKTEGRHIEGIRAYCSQTEEIYHVKAMYYADCTGDGTLAALAGAEFMRGREAKSEFNEPLGLEKRDDITMGNSLLFMASEHDREMPFKAPTWARKYDFEDFKFRKIHSFEYGYWWIELGGLENIVHDGQKIRHDLMGVVFGVWDYIKNSGNHPESANWALSWFGAIPGKRESRRIVGDYILTQNDILQQKNFEDRVAYGGWPLDDHLPAGMDDTSLSPFRSIPLKGPYSIPLRSLYSKSFDNLVMAGRNISVTHVALSTTRVMATCATLGQAIGTAVAYCVKHRITPANLANTKERLRDYQQLLLRQDQAILGVVNADQQDLAREAVVKASSESTGFEAKKVIDGVNRDIQDGHSHQWRGDLRSGDAHIELRWSAPRTIRTVELTFDTGLNRHLRLSGENGTMKRQVRGPQPETICDYTLEYLLGEKVIKTEEVRDNFLRKIVHETESIRVDRIRLTAKKTHGDPYARVFEIRCYA</sequence>
<evidence type="ECO:0000256" key="4">
    <source>
        <dbReference type="ARBA" id="ARBA00023004"/>
    </source>
</evidence>
<reference evidence="8" key="1">
    <citation type="journal article" date="2019" name="Int. J. Syst. Evol. Microbiol.">
        <title>The Global Catalogue of Microorganisms (GCM) 10K type strain sequencing project: providing services to taxonomists for standard genome sequencing and annotation.</title>
        <authorList>
            <consortium name="The Broad Institute Genomics Platform"/>
            <consortium name="The Broad Institute Genome Sequencing Center for Infectious Disease"/>
            <person name="Wu L."/>
            <person name="Ma J."/>
        </authorList>
    </citation>
    <scope>NUCLEOTIDE SEQUENCE [LARGE SCALE GENOMIC DNA]</scope>
    <source>
        <strain evidence="8">KCTC 42662</strain>
    </source>
</reference>
<keyword evidence="8" id="KW-1185">Reference proteome</keyword>
<dbReference type="Proteomes" id="UP001597545">
    <property type="component" value="Unassembled WGS sequence"/>
</dbReference>
<protein>
    <submittedName>
        <fullName evidence="7">FAD-dependent oxidoreductase</fullName>
        <ecNumber evidence="7">1.-.-.-</ecNumber>
    </submittedName>
</protein>
<comment type="caution">
    <text evidence="7">The sequence shown here is derived from an EMBL/GenBank/DDBJ whole genome shotgun (WGS) entry which is preliminary data.</text>
</comment>
<dbReference type="PANTHER" id="PTHR43498">
    <property type="entry name" value="FERREDOXIN:COB-COM HETERODISULFIDE REDUCTASE SUBUNIT A"/>
    <property type="match status" value="1"/>
</dbReference>
<dbReference type="PANTHER" id="PTHR43498:SF1">
    <property type="entry name" value="COB--COM HETERODISULFIDE REDUCTASE IRON-SULFUR SUBUNIT A"/>
    <property type="match status" value="1"/>
</dbReference>
<dbReference type="Gene3D" id="3.50.50.60">
    <property type="entry name" value="FAD/NAD(P)-binding domain"/>
    <property type="match status" value="1"/>
</dbReference>
<dbReference type="Gene3D" id="2.60.120.260">
    <property type="entry name" value="Galactose-binding domain-like"/>
    <property type="match status" value="1"/>
</dbReference>
<dbReference type="SUPFAM" id="SSF51905">
    <property type="entry name" value="FAD/NAD(P)-binding domain"/>
    <property type="match status" value="1"/>
</dbReference>
<keyword evidence="5" id="KW-0411">Iron-sulfur</keyword>
<keyword evidence="4" id="KW-0408">Iron</keyword>
<feature type="domain" description="DUF7402" evidence="6">
    <location>
        <begin position="478"/>
        <end position="541"/>
    </location>
</feature>
<dbReference type="InterPro" id="IPR055826">
    <property type="entry name" value="DUF7402"/>
</dbReference>
<dbReference type="GO" id="GO:0016491">
    <property type="term" value="F:oxidoreductase activity"/>
    <property type="evidence" value="ECO:0007669"/>
    <property type="project" value="UniProtKB-KW"/>
</dbReference>
<dbReference type="EC" id="1.-.-.-" evidence="7"/>
<gene>
    <name evidence="7" type="ORF">ACFSR5_01730</name>
</gene>
<dbReference type="PROSITE" id="PS51318">
    <property type="entry name" value="TAT"/>
    <property type="match status" value="1"/>
</dbReference>
<proteinExistence type="predicted"/>
<keyword evidence="1" id="KW-0004">4Fe-4S</keyword>
<evidence type="ECO:0000313" key="7">
    <source>
        <dbReference type="EMBL" id="MFD2546358.1"/>
    </source>
</evidence>
<organism evidence="7 8">
    <name type="scientific">Sphingobacterium suaedae</name>
    <dbReference type="NCBI Taxonomy" id="1686402"/>
    <lineage>
        <taxon>Bacteria</taxon>
        <taxon>Pseudomonadati</taxon>
        <taxon>Bacteroidota</taxon>
        <taxon>Sphingobacteriia</taxon>
        <taxon>Sphingobacteriales</taxon>
        <taxon>Sphingobacteriaceae</taxon>
        <taxon>Sphingobacterium</taxon>
    </lineage>
</organism>
<dbReference type="InterPro" id="IPR039650">
    <property type="entry name" value="HdrA-like"/>
</dbReference>
<evidence type="ECO:0000256" key="1">
    <source>
        <dbReference type="ARBA" id="ARBA00022485"/>
    </source>
</evidence>
<evidence type="ECO:0000313" key="8">
    <source>
        <dbReference type="Proteomes" id="UP001597545"/>
    </source>
</evidence>
<accession>A0ABW5KDE2</accession>
<name>A0ABW5KDE2_9SPHI</name>
<evidence type="ECO:0000259" key="6">
    <source>
        <dbReference type="Pfam" id="PF24135"/>
    </source>
</evidence>
<dbReference type="Pfam" id="PF12831">
    <property type="entry name" value="FAD_oxidored"/>
    <property type="match status" value="1"/>
</dbReference>
<evidence type="ECO:0000256" key="5">
    <source>
        <dbReference type="ARBA" id="ARBA00023014"/>
    </source>
</evidence>
<dbReference type="RefSeq" id="WP_380900066.1">
    <property type="nucleotide sequence ID" value="NZ_JBHUEG010000002.1"/>
</dbReference>